<protein>
    <submittedName>
        <fullName evidence="1">Uncharacterized protein</fullName>
    </submittedName>
</protein>
<proteinExistence type="predicted"/>
<dbReference type="EMBL" id="BRXU01000026">
    <property type="protein sequence ID" value="GLC59061.1"/>
    <property type="molecule type" value="Genomic_DNA"/>
</dbReference>
<name>A0A9W6BWX9_9CHLO</name>
<gene>
    <name evidence="1" type="primary">PLESTB002196</name>
    <name evidence="1" type="ORF">PLESTB_001439200</name>
</gene>
<organism evidence="1 2">
    <name type="scientific">Pleodorina starrii</name>
    <dbReference type="NCBI Taxonomy" id="330485"/>
    <lineage>
        <taxon>Eukaryota</taxon>
        <taxon>Viridiplantae</taxon>
        <taxon>Chlorophyta</taxon>
        <taxon>core chlorophytes</taxon>
        <taxon>Chlorophyceae</taxon>
        <taxon>CS clade</taxon>
        <taxon>Chlamydomonadales</taxon>
        <taxon>Volvocaceae</taxon>
        <taxon>Pleodorina</taxon>
    </lineage>
</organism>
<comment type="caution">
    <text evidence="1">The sequence shown here is derived from an EMBL/GenBank/DDBJ whole genome shotgun (WGS) entry which is preliminary data.</text>
</comment>
<evidence type="ECO:0000313" key="2">
    <source>
        <dbReference type="Proteomes" id="UP001165080"/>
    </source>
</evidence>
<reference evidence="1 2" key="1">
    <citation type="journal article" date="2023" name="Commun. Biol.">
        <title>Reorganization of the ancestral sex-determining regions during the evolution of trioecy in Pleodorina starrii.</title>
        <authorList>
            <person name="Takahashi K."/>
            <person name="Suzuki S."/>
            <person name="Kawai-Toyooka H."/>
            <person name="Yamamoto K."/>
            <person name="Hamaji T."/>
            <person name="Ootsuki R."/>
            <person name="Yamaguchi H."/>
            <person name="Kawachi M."/>
            <person name="Higashiyama T."/>
            <person name="Nozaki H."/>
        </authorList>
    </citation>
    <scope>NUCLEOTIDE SEQUENCE [LARGE SCALE GENOMIC DNA]</scope>
    <source>
        <strain evidence="1 2">NIES-4479</strain>
    </source>
</reference>
<dbReference type="AlphaFoldDB" id="A0A9W6BWX9"/>
<accession>A0A9W6BWX9</accession>
<keyword evidence="2" id="KW-1185">Reference proteome</keyword>
<feature type="non-terminal residue" evidence="1">
    <location>
        <position position="78"/>
    </location>
</feature>
<sequence>MTLVGPMTPVQGGNSLIMRMPLFLSGLSSSAAAELAANASGTTAYSDGIGAGVPPPRSPGCGEPCAYDPVIGTMFWGF</sequence>
<dbReference type="Proteomes" id="UP001165080">
    <property type="component" value="Unassembled WGS sequence"/>
</dbReference>
<evidence type="ECO:0000313" key="1">
    <source>
        <dbReference type="EMBL" id="GLC59061.1"/>
    </source>
</evidence>